<evidence type="ECO:0000313" key="2">
    <source>
        <dbReference type="Proteomes" id="UP001215280"/>
    </source>
</evidence>
<gene>
    <name evidence="1" type="ORF">DFH07DRAFT_781795</name>
</gene>
<organism evidence="1 2">
    <name type="scientific">Mycena maculata</name>
    <dbReference type="NCBI Taxonomy" id="230809"/>
    <lineage>
        <taxon>Eukaryota</taxon>
        <taxon>Fungi</taxon>
        <taxon>Dikarya</taxon>
        <taxon>Basidiomycota</taxon>
        <taxon>Agaricomycotina</taxon>
        <taxon>Agaricomycetes</taxon>
        <taxon>Agaricomycetidae</taxon>
        <taxon>Agaricales</taxon>
        <taxon>Marasmiineae</taxon>
        <taxon>Mycenaceae</taxon>
        <taxon>Mycena</taxon>
    </lineage>
</organism>
<dbReference type="EMBL" id="JARJLG010000195">
    <property type="protein sequence ID" value="KAJ7729827.1"/>
    <property type="molecule type" value="Genomic_DNA"/>
</dbReference>
<dbReference type="AlphaFoldDB" id="A0AAD7HXW7"/>
<proteinExistence type="predicted"/>
<name>A0AAD7HXW7_9AGAR</name>
<accession>A0AAD7HXW7</accession>
<reference evidence="1" key="1">
    <citation type="submission" date="2023-03" db="EMBL/GenBank/DDBJ databases">
        <title>Massive genome expansion in bonnet fungi (Mycena s.s.) driven by repeated elements and novel gene families across ecological guilds.</title>
        <authorList>
            <consortium name="Lawrence Berkeley National Laboratory"/>
            <person name="Harder C.B."/>
            <person name="Miyauchi S."/>
            <person name="Viragh M."/>
            <person name="Kuo A."/>
            <person name="Thoen E."/>
            <person name="Andreopoulos B."/>
            <person name="Lu D."/>
            <person name="Skrede I."/>
            <person name="Drula E."/>
            <person name="Henrissat B."/>
            <person name="Morin E."/>
            <person name="Kohler A."/>
            <person name="Barry K."/>
            <person name="LaButti K."/>
            <person name="Morin E."/>
            <person name="Salamov A."/>
            <person name="Lipzen A."/>
            <person name="Mereny Z."/>
            <person name="Hegedus B."/>
            <person name="Baldrian P."/>
            <person name="Stursova M."/>
            <person name="Weitz H."/>
            <person name="Taylor A."/>
            <person name="Grigoriev I.V."/>
            <person name="Nagy L.G."/>
            <person name="Martin F."/>
            <person name="Kauserud H."/>
        </authorList>
    </citation>
    <scope>NUCLEOTIDE SEQUENCE</scope>
    <source>
        <strain evidence="1">CBHHK188m</strain>
    </source>
</reference>
<sequence>MHPNQGANENTTKLKIGLGCHTPSFLLRPLPLRKMDRFTYHLWWPHSCNVLIHQTSGGWYLAYGAMTVFIARPTDGHAQHIQIWGHPFKHLVGHDPEAIIVLYTPASPEPIVIPSRRLAYRPQLQLKHGFQYTYSPFQNSEPDLGLGAIQLLGGPDVENQHQVYKVAIQRVPSSVSGTKWCIMRPTITKLHGRDTAFILAFIIADFLAGLRDQPPTVHFQLPPEY</sequence>
<dbReference type="Proteomes" id="UP001215280">
    <property type="component" value="Unassembled WGS sequence"/>
</dbReference>
<evidence type="ECO:0000313" key="1">
    <source>
        <dbReference type="EMBL" id="KAJ7729827.1"/>
    </source>
</evidence>
<keyword evidence="2" id="KW-1185">Reference proteome</keyword>
<protein>
    <submittedName>
        <fullName evidence="1">Uncharacterized protein</fullName>
    </submittedName>
</protein>
<comment type="caution">
    <text evidence="1">The sequence shown here is derived from an EMBL/GenBank/DDBJ whole genome shotgun (WGS) entry which is preliminary data.</text>
</comment>